<evidence type="ECO:0000313" key="6">
    <source>
        <dbReference type="Proteomes" id="UP000054776"/>
    </source>
</evidence>
<evidence type="ECO:0000256" key="2">
    <source>
        <dbReference type="ARBA" id="ARBA00022771"/>
    </source>
</evidence>
<sequence>MANVSELRLVPNFRGTMSLIYNGRSYRLKHTGKRNKYWRCSKDREGCKGVVWTDLNVTQVIRQKDHMRNCPMDQP</sequence>
<reference evidence="5 6" key="1">
    <citation type="submission" date="2015-01" db="EMBL/GenBank/DDBJ databases">
        <title>Evolution of Trichinella species and genotypes.</title>
        <authorList>
            <person name="Korhonen P.K."/>
            <person name="Edoardo P."/>
            <person name="Giuseppe L.R."/>
            <person name="Gasser R.B."/>
        </authorList>
    </citation>
    <scope>NUCLEOTIDE SEQUENCE [LARGE SCALE GENOMIC DNA]</scope>
    <source>
        <strain evidence="5">ISS3</strain>
    </source>
</reference>
<evidence type="ECO:0000259" key="4">
    <source>
        <dbReference type="Pfam" id="PF04500"/>
    </source>
</evidence>
<keyword evidence="2" id="KW-0863">Zinc-finger</keyword>
<protein>
    <recommendedName>
        <fullName evidence="4">FLYWCH-type domain-containing protein</fullName>
    </recommendedName>
</protein>
<proteinExistence type="predicted"/>
<evidence type="ECO:0000256" key="1">
    <source>
        <dbReference type="ARBA" id="ARBA00022723"/>
    </source>
</evidence>
<feature type="domain" description="FLYWCH-type" evidence="4">
    <location>
        <begin position="11"/>
        <end position="66"/>
    </location>
</feature>
<evidence type="ECO:0000313" key="5">
    <source>
        <dbReference type="EMBL" id="KRY38440.1"/>
    </source>
</evidence>
<dbReference type="Proteomes" id="UP000054776">
    <property type="component" value="Unassembled WGS sequence"/>
</dbReference>
<evidence type="ECO:0000256" key="3">
    <source>
        <dbReference type="ARBA" id="ARBA00022833"/>
    </source>
</evidence>
<comment type="caution">
    <text evidence="5">The sequence shown here is derived from an EMBL/GenBank/DDBJ whole genome shotgun (WGS) entry which is preliminary data.</text>
</comment>
<keyword evidence="6" id="KW-1185">Reference proteome</keyword>
<dbReference type="Gene3D" id="2.20.25.240">
    <property type="match status" value="1"/>
</dbReference>
<accession>A0A0V1BNR4</accession>
<dbReference type="EMBL" id="JYDH01000025">
    <property type="protein sequence ID" value="KRY38440.1"/>
    <property type="molecule type" value="Genomic_DNA"/>
</dbReference>
<dbReference type="GO" id="GO:0008270">
    <property type="term" value="F:zinc ion binding"/>
    <property type="evidence" value="ECO:0007669"/>
    <property type="project" value="UniProtKB-KW"/>
</dbReference>
<dbReference type="InterPro" id="IPR007588">
    <property type="entry name" value="Znf_FLYWCH"/>
</dbReference>
<dbReference type="Pfam" id="PF04500">
    <property type="entry name" value="FLYWCH"/>
    <property type="match status" value="1"/>
</dbReference>
<dbReference type="OrthoDB" id="10427624at2759"/>
<keyword evidence="3" id="KW-0862">Zinc</keyword>
<organism evidence="5 6">
    <name type="scientific">Trichinella spiralis</name>
    <name type="common">Trichina worm</name>
    <dbReference type="NCBI Taxonomy" id="6334"/>
    <lineage>
        <taxon>Eukaryota</taxon>
        <taxon>Metazoa</taxon>
        <taxon>Ecdysozoa</taxon>
        <taxon>Nematoda</taxon>
        <taxon>Enoplea</taxon>
        <taxon>Dorylaimia</taxon>
        <taxon>Trichinellida</taxon>
        <taxon>Trichinellidae</taxon>
        <taxon>Trichinella</taxon>
    </lineage>
</organism>
<dbReference type="AlphaFoldDB" id="A0A0V1BNR4"/>
<gene>
    <name evidence="5" type="ORF">T01_14754</name>
</gene>
<name>A0A0V1BNR4_TRISP</name>
<dbReference type="InParanoid" id="A0A0V1BNR4"/>
<keyword evidence="1" id="KW-0479">Metal-binding</keyword>